<proteinExistence type="predicted"/>
<name>X0SPH6_9ZZZZ</name>
<gene>
    <name evidence="1" type="ORF">S01H1_06000</name>
</gene>
<sequence length="42" mass="4964">MPDEYDSFINDFRSAWSSGDRPRIAEFLGRVNEDDRDALLMR</sequence>
<protein>
    <submittedName>
        <fullName evidence="1">Uncharacterized protein</fullName>
    </submittedName>
</protein>
<dbReference type="AlphaFoldDB" id="X0SPH6"/>
<dbReference type="EMBL" id="BARS01003115">
    <property type="protein sequence ID" value="GAF77792.1"/>
    <property type="molecule type" value="Genomic_DNA"/>
</dbReference>
<organism evidence="1">
    <name type="scientific">marine sediment metagenome</name>
    <dbReference type="NCBI Taxonomy" id="412755"/>
    <lineage>
        <taxon>unclassified sequences</taxon>
        <taxon>metagenomes</taxon>
        <taxon>ecological metagenomes</taxon>
    </lineage>
</organism>
<feature type="non-terminal residue" evidence="1">
    <location>
        <position position="42"/>
    </location>
</feature>
<reference evidence="1" key="1">
    <citation type="journal article" date="2014" name="Front. Microbiol.">
        <title>High frequency of phylogenetically diverse reductive dehalogenase-homologous genes in deep subseafloor sedimentary metagenomes.</title>
        <authorList>
            <person name="Kawai M."/>
            <person name="Futagami T."/>
            <person name="Toyoda A."/>
            <person name="Takaki Y."/>
            <person name="Nishi S."/>
            <person name="Hori S."/>
            <person name="Arai W."/>
            <person name="Tsubouchi T."/>
            <person name="Morono Y."/>
            <person name="Uchiyama I."/>
            <person name="Ito T."/>
            <person name="Fujiyama A."/>
            <person name="Inagaki F."/>
            <person name="Takami H."/>
        </authorList>
    </citation>
    <scope>NUCLEOTIDE SEQUENCE</scope>
    <source>
        <strain evidence="1">Expedition CK06-06</strain>
    </source>
</reference>
<evidence type="ECO:0000313" key="1">
    <source>
        <dbReference type="EMBL" id="GAF77792.1"/>
    </source>
</evidence>
<accession>X0SPH6</accession>
<comment type="caution">
    <text evidence="1">The sequence shown here is derived from an EMBL/GenBank/DDBJ whole genome shotgun (WGS) entry which is preliminary data.</text>
</comment>